<organism evidence="2 3">
    <name type="scientific">Acuticoccus sediminis</name>
    <dbReference type="NCBI Taxonomy" id="2184697"/>
    <lineage>
        <taxon>Bacteria</taxon>
        <taxon>Pseudomonadati</taxon>
        <taxon>Pseudomonadota</taxon>
        <taxon>Alphaproteobacteria</taxon>
        <taxon>Hyphomicrobiales</taxon>
        <taxon>Amorphaceae</taxon>
        <taxon>Acuticoccus</taxon>
    </lineage>
</organism>
<comment type="caution">
    <text evidence="2">The sequence shown here is derived from an EMBL/GenBank/DDBJ whole genome shotgun (WGS) entry which is preliminary data.</text>
</comment>
<dbReference type="PANTHER" id="PTHR12526">
    <property type="entry name" value="GLYCOSYLTRANSFERASE"/>
    <property type="match status" value="1"/>
</dbReference>
<dbReference type="SUPFAM" id="SSF53756">
    <property type="entry name" value="UDP-Glycosyltransferase/glycogen phosphorylase"/>
    <property type="match status" value="1"/>
</dbReference>
<reference evidence="2 3" key="1">
    <citation type="submission" date="2018-05" db="EMBL/GenBank/DDBJ databases">
        <title>Acuticoccus sediminis sp. nov., isolated from deep-sea sediment of Indian Ocean.</title>
        <authorList>
            <person name="Liu X."/>
            <person name="Lai Q."/>
            <person name="Du Y."/>
            <person name="Sun F."/>
            <person name="Zhang X."/>
            <person name="Wang S."/>
            <person name="Shao Z."/>
        </authorList>
    </citation>
    <scope>NUCLEOTIDE SEQUENCE [LARGE SCALE GENOMIC DNA]</scope>
    <source>
        <strain evidence="2 3">PTG4-2</strain>
    </source>
</reference>
<evidence type="ECO:0000313" key="3">
    <source>
        <dbReference type="Proteomes" id="UP000249590"/>
    </source>
</evidence>
<keyword evidence="3" id="KW-1185">Reference proteome</keyword>
<dbReference type="AlphaFoldDB" id="A0A8B2NU55"/>
<evidence type="ECO:0000259" key="1">
    <source>
        <dbReference type="Pfam" id="PF00534"/>
    </source>
</evidence>
<sequence length="412" mass="44001">MTRPASIAVLSSAPHGGAGIAARRLADALAATGASCDFIDIETLGESVPEDARPSRSFSNRTISDAHFTVEHPGFCRGWFVEMLSGYDIVNVHWALGLIGLEEMAELARRGRTLVVTMHDFHYVTGGCHYPATCGRLGIGCHACPQIDRSLASLTVPPRSRRFKAALFAHTNVHLTAPSHYVRDGAVASRIVPPGRAHVVRNAYLPLATGPAPRDPEAVHLMLIADSLSEQRKNMSLALEALAELGARLDARTDAPRVVVDLVGAGDPQTARLIERTGLPATQHGRIGDHAALSEIYRRADVLMTPSLEDNWPNILVEAGVYGVLPVVGPGHGCEEFVRTFNHGVVAEAYAVDAFADALERAIAPREGRARAEAAAAIRAAHAPERIAGQFIRRFMPGAAPAEALPVPELAN</sequence>
<protein>
    <recommendedName>
        <fullName evidence="1">Glycosyl transferase family 1 domain-containing protein</fullName>
    </recommendedName>
</protein>
<feature type="domain" description="Glycosyl transferase family 1" evidence="1">
    <location>
        <begin position="231"/>
        <end position="376"/>
    </location>
</feature>
<dbReference type="RefSeq" id="WP_111346863.1">
    <property type="nucleotide sequence ID" value="NZ_QHHQ01000003.1"/>
</dbReference>
<proteinExistence type="predicted"/>
<dbReference type="Proteomes" id="UP000249590">
    <property type="component" value="Unassembled WGS sequence"/>
</dbReference>
<dbReference type="OrthoDB" id="9790710at2"/>
<dbReference type="Gene3D" id="3.40.50.2000">
    <property type="entry name" value="Glycogen Phosphorylase B"/>
    <property type="match status" value="2"/>
</dbReference>
<accession>A0A8B2NU55</accession>
<evidence type="ECO:0000313" key="2">
    <source>
        <dbReference type="EMBL" id="RAI00693.1"/>
    </source>
</evidence>
<name>A0A8B2NU55_9HYPH</name>
<dbReference type="GO" id="GO:0016757">
    <property type="term" value="F:glycosyltransferase activity"/>
    <property type="evidence" value="ECO:0007669"/>
    <property type="project" value="InterPro"/>
</dbReference>
<dbReference type="InterPro" id="IPR001296">
    <property type="entry name" value="Glyco_trans_1"/>
</dbReference>
<dbReference type="Pfam" id="PF00534">
    <property type="entry name" value="Glycos_transf_1"/>
    <property type="match status" value="1"/>
</dbReference>
<gene>
    <name evidence="2" type="ORF">DLJ53_15690</name>
</gene>
<dbReference type="EMBL" id="QHHQ01000003">
    <property type="protein sequence ID" value="RAI00693.1"/>
    <property type="molecule type" value="Genomic_DNA"/>
</dbReference>